<accession>A0AAD8LKM4</accession>
<dbReference type="GO" id="GO:0044773">
    <property type="term" value="P:mitotic DNA damage checkpoint signaling"/>
    <property type="evidence" value="ECO:0007669"/>
    <property type="project" value="TreeGrafter"/>
</dbReference>
<feature type="compositionally biased region" description="Basic and acidic residues" evidence="1">
    <location>
        <begin position="404"/>
        <end position="417"/>
    </location>
</feature>
<feature type="region of interest" description="Disordered" evidence="1">
    <location>
        <begin position="371"/>
        <end position="489"/>
    </location>
</feature>
<sequence>MVQVRSNCLMPISQMPPRPPVMEIPSLRTYKDCESFEVLISYRLNKESTTLSSNDGGPNIINVDRSDTISSPSFAEEGGNKFNSSNSDSTYDATQIRDSPVIRTPKNGAGYPESMMHLAFSSALPPERSKTDDSVTGSFVRQVRRGLINELGIVNIDLGEIKRGIVSKILNDADERELVVTFVQDDDDSLVTPDVDEVNHEFEPIEISPFCHPSFKRSIQYILSQMEGNVFDNDVEQESENTKADASCEDIEAFNHAIGFKKRKECSEWHRQFVGSNAMSGDPRSDLHVYEPRRGGNRTIIKDESDEPKYYIAETPKIVEEVAKPATADFNFLKRRRKTPEERLLHEKRARTTNIEDATLCGSIVTKSQKSDFTDITDSSRPENRTTRRPILDDAISLHNGRNHASDRLLRDMRGLKESSSNPSYDQSSSQPRDDRSGSGYKDSSQGSQCTCSRRGVLSGSRHSSAHASSKNSKSKQSSDGRPFDADVSQNADWSSEMWGSYINVIHSRKRTLGHGSFSTVSFAFLRLQPHLQVNKGKQTLNATNDDAQDRMSSKKGTSCGLERLRIGTMMGDDISIFGSCGSSENTREDSRYAITATTNDDEADLLTQMFKMIDGRCKKCENVCTLECAVKSINDAFPNARFQYIREKEMMFHFNSNVLKPSTCRHISHDHAKSYQLLMPKAHGDLLEMLRELIIHRTLKSEKPVRSTSHSGGKQEQKIMGLTEKEVKFLFFQVLSGLAFIQMCFQANIHRHSDIKLQNVLVYCKEEDKYNPLGWRLCLADFGCSIMLHPTQHLGGACMFKNLHQYIPKEWQSHLASQLTSFVRGTVRCNAPEALSYDRNGNPRSNKNNNLLLAYKKCNLNMSFNLDDAEAKPKVWVNVDIPDDIYRKKPRVPPKVAGSCEDDHAEYFTVDMHADMWSAGILLAELAKFGGCPPDAPEIEKSKRMTPETLKHRLNSTLGRGLFCRSASVIKHKKHSGSGRGKRAMPAANKGGSGDNIVNSDGKHLLTDEGLNKLLAEDIASKCDLDLFSRHKKLKKEFCWWEYPHFSSGFWSLLANLLSYQPDDRYLAAEALGHAWFDSADSTSTTIFKDLDNLMVEQLKHLPMEHFYYIGSSLPHQNNSKKCQMTNDAKQSQLKREELISIENSDLSLKSFGMYGKVGQASNVWFCGPMNFRLMSLGHPGVSLPEFVTKICLRETVVLEAREKHIFGKRGFILSKLMELKKRYMLSWREMMSSRTAHLLGKVLILRDYKSL</sequence>
<feature type="region of interest" description="Disordered" evidence="1">
    <location>
        <begin position="49"/>
        <end position="105"/>
    </location>
</feature>
<dbReference type="SUPFAM" id="SSF56112">
    <property type="entry name" value="Protein kinase-like (PK-like)"/>
    <property type="match status" value="1"/>
</dbReference>
<gene>
    <name evidence="3" type="ORF">BgAZ_202080</name>
</gene>
<feature type="compositionally biased region" description="Polar residues" evidence="1">
    <location>
        <begin position="442"/>
        <end position="452"/>
    </location>
</feature>
<feature type="compositionally biased region" description="Low complexity" evidence="1">
    <location>
        <begin position="419"/>
        <end position="431"/>
    </location>
</feature>
<dbReference type="GO" id="GO:0005524">
    <property type="term" value="F:ATP binding"/>
    <property type="evidence" value="ECO:0007669"/>
    <property type="project" value="InterPro"/>
</dbReference>
<evidence type="ECO:0000259" key="2">
    <source>
        <dbReference type="PROSITE" id="PS50011"/>
    </source>
</evidence>
<dbReference type="PANTHER" id="PTHR44167:SF24">
    <property type="entry name" value="SERINE_THREONINE-PROTEIN KINASE CHK2"/>
    <property type="match status" value="1"/>
</dbReference>
<dbReference type="GO" id="GO:0005737">
    <property type="term" value="C:cytoplasm"/>
    <property type="evidence" value="ECO:0007669"/>
    <property type="project" value="TreeGrafter"/>
</dbReference>
<dbReference type="EMBL" id="JAVEPI010000002">
    <property type="protein sequence ID" value="KAK1443332.1"/>
    <property type="molecule type" value="Genomic_DNA"/>
</dbReference>
<feature type="compositionally biased region" description="Basic and acidic residues" evidence="1">
    <location>
        <begin position="371"/>
        <end position="392"/>
    </location>
</feature>
<dbReference type="AlphaFoldDB" id="A0AAD8LKM4"/>
<feature type="domain" description="Protein kinase" evidence="2">
    <location>
        <begin position="507"/>
        <end position="1078"/>
    </location>
</feature>
<dbReference type="GO" id="GO:0005634">
    <property type="term" value="C:nucleus"/>
    <property type="evidence" value="ECO:0007669"/>
    <property type="project" value="TreeGrafter"/>
</dbReference>
<dbReference type="Gene3D" id="1.10.510.10">
    <property type="entry name" value="Transferase(Phosphotransferase) domain 1"/>
    <property type="match status" value="1"/>
</dbReference>
<dbReference type="PANTHER" id="PTHR44167">
    <property type="entry name" value="OVARIAN-SPECIFIC SERINE/THREONINE-PROTEIN KINASE LOK-RELATED"/>
    <property type="match status" value="1"/>
</dbReference>
<dbReference type="GO" id="GO:0004674">
    <property type="term" value="F:protein serine/threonine kinase activity"/>
    <property type="evidence" value="ECO:0007669"/>
    <property type="project" value="TreeGrafter"/>
</dbReference>
<evidence type="ECO:0000256" key="1">
    <source>
        <dbReference type="SAM" id="MobiDB-lite"/>
    </source>
</evidence>
<reference evidence="3" key="1">
    <citation type="submission" date="2023-08" db="EMBL/GenBank/DDBJ databases">
        <title>Draft sequence of the Babesia gibsoni genome.</title>
        <authorList>
            <person name="Yamagishi J.Y."/>
            <person name="Xuan X.X."/>
        </authorList>
    </citation>
    <scope>NUCLEOTIDE SEQUENCE</scope>
    <source>
        <strain evidence="3">Azabu</strain>
    </source>
</reference>
<dbReference type="PROSITE" id="PS50011">
    <property type="entry name" value="PROTEIN_KINASE_DOM"/>
    <property type="match status" value="1"/>
</dbReference>
<proteinExistence type="predicted"/>
<feature type="compositionally biased region" description="Polar residues" evidence="1">
    <location>
        <begin position="81"/>
        <end position="97"/>
    </location>
</feature>
<dbReference type="InterPro" id="IPR011009">
    <property type="entry name" value="Kinase-like_dom_sf"/>
</dbReference>
<feature type="compositionally biased region" description="Low complexity" evidence="1">
    <location>
        <begin position="459"/>
        <end position="476"/>
    </location>
</feature>
<organism evidence="3 4">
    <name type="scientific">Babesia gibsoni</name>
    <dbReference type="NCBI Taxonomy" id="33632"/>
    <lineage>
        <taxon>Eukaryota</taxon>
        <taxon>Sar</taxon>
        <taxon>Alveolata</taxon>
        <taxon>Apicomplexa</taxon>
        <taxon>Aconoidasida</taxon>
        <taxon>Piroplasmida</taxon>
        <taxon>Babesiidae</taxon>
        <taxon>Babesia</taxon>
    </lineage>
</organism>
<dbReference type="Proteomes" id="UP001230268">
    <property type="component" value="Unassembled WGS sequence"/>
</dbReference>
<dbReference type="InterPro" id="IPR000719">
    <property type="entry name" value="Prot_kinase_dom"/>
</dbReference>
<feature type="region of interest" description="Disordered" evidence="1">
    <location>
        <begin position="975"/>
        <end position="995"/>
    </location>
</feature>
<evidence type="ECO:0000313" key="4">
    <source>
        <dbReference type="Proteomes" id="UP001230268"/>
    </source>
</evidence>
<feature type="compositionally biased region" description="Basic residues" evidence="1">
    <location>
        <begin position="975"/>
        <end position="984"/>
    </location>
</feature>
<name>A0AAD8LKM4_BABGI</name>
<evidence type="ECO:0000313" key="3">
    <source>
        <dbReference type="EMBL" id="KAK1443332.1"/>
    </source>
</evidence>
<keyword evidence="4" id="KW-1185">Reference proteome</keyword>
<dbReference type="SMART" id="SM00220">
    <property type="entry name" value="S_TKc"/>
    <property type="match status" value="1"/>
</dbReference>
<protein>
    <recommendedName>
        <fullName evidence="2">Protein kinase domain-containing protein</fullName>
    </recommendedName>
</protein>
<comment type="caution">
    <text evidence="3">The sequence shown here is derived from an EMBL/GenBank/DDBJ whole genome shotgun (WGS) entry which is preliminary data.</text>
</comment>